<sequence>MCRLQATAPAKALKQKWNCETQDFTVTRGVPQYGAETLPHRALAHTVVPFGARSSCPRHLRRISPRGHTEETPHPSHACASAWAAVPPPPLQESRVRTRARAQLGEHGRPSPRQRSSPVRWRRRRPLSGMAHFASLSASALRFPRTMANDALK</sequence>
<accession>A0A504XHE2</accession>
<reference evidence="3" key="1">
    <citation type="submission" date="2019-02" db="EMBL/GenBank/DDBJ databases">
        <title>FDA dAtabase for Regulatory Grade micrObial Sequences (FDA-ARGOS): Supporting development and validation of Infectious Disease Dx tests.</title>
        <authorList>
            <person name="Duncan R."/>
            <person name="Fisher C."/>
            <person name="Tallon L."/>
            <person name="Sadzewicz L."/>
            <person name="Sengamalay N."/>
            <person name="Ott S."/>
            <person name="Godinez A."/>
            <person name="Nagaraj S."/>
            <person name="Vavikolanu K."/>
            <person name="Vyas G."/>
            <person name="Nadendla S."/>
            <person name="Aluvathingal J."/>
            <person name="Sichtig H."/>
        </authorList>
    </citation>
    <scope>NUCLEOTIDE SEQUENCE [LARGE SCALE GENOMIC DNA]</scope>
    <source>
        <strain evidence="3">FDAARGOS_360</strain>
    </source>
</reference>
<dbReference type="Proteomes" id="UP000318821">
    <property type="component" value="Unassembled WGS sequence"/>
</dbReference>
<dbReference type="EMBL" id="RHLD01000003">
    <property type="protein sequence ID" value="TPP47115.1"/>
    <property type="molecule type" value="Genomic_DNA"/>
</dbReference>
<evidence type="ECO:0000313" key="3">
    <source>
        <dbReference type="Proteomes" id="UP000318821"/>
    </source>
</evidence>
<evidence type="ECO:0000313" key="2">
    <source>
        <dbReference type="EMBL" id="TPP47115.1"/>
    </source>
</evidence>
<name>A0A504XHE2_LEIDO</name>
<gene>
    <name evidence="2" type="ORF">CGC20_33850</name>
</gene>
<dbReference type="AlphaFoldDB" id="A0A504XHE2"/>
<proteinExistence type="predicted"/>
<organism evidence="2 3">
    <name type="scientific">Leishmania donovani</name>
    <dbReference type="NCBI Taxonomy" id="5661"/>
    <lineage>
        <taxon>Eukaryota</taxon>
        <taxon>Discoba</taxon>
        <taxon>Euglenozoa</taxon>
        <taxon>Kinetoplastea</taxon>
        <taxon>Metakinetoplastina</taxon>
        <taxon>Trypanosomatida</taxon>
        <taxon>Trypanosomatidae</taxon>
        <taxon>Leishmaniinae</taxon>
        <taxon>Leishmania</taxon>
    </lineage>
</organism>
<protein>
    <submittedName>
        <fullName evidence="2">Uncharacterized protein</fullName>
    </submittedName>
</protein>
<comment type="caution">
    <text evidence="2">The sequence shown here is derived from an EMBL/GenBank/DDBJ whole genome shotgun (WGS) entry which is preliminary data.</text>
</comment>
<feature type="region of interest" description="Disordered" evidence="1">
    <location>
        <begin position="58"/>
        <end position="124"/>
    </location>
</feature>
<evidence type="ECO:0000256" key="1">
    <source>
        <dbReference type="SAM" id="MobiDB-lite"/>
    </source>
</evidence>